<dbReference type="OrthoDB" id="10427482at2759"/>
<evidence type="ECO:0000313" key="2">
    <source>
        <dbReference type="Proteomes" id="UP000025227"/>
    </source>
</evidence>
<dbReference type="WBParaSite" id="HCON_00083940-00001">
    <property type="protein sequence ID" value="HCON_00083940-00001"/>
    <property type="gene ID" value="HCON_00083940"/>
</dbReference>
<accession>A0A7I4YE22</accession>
<dbReference type="Proteomes" id="UP000025227">
    <property type="component" value="Unplaced"/>
</dbReference>
<protein>
    <submittedName>
        <fullName evidence="3">Uncharacterized protein</fullName>
    </submittedName>
</protein>
<proteinExistence type="predicted"/>
<name>A0A7I4YE22_HAECO</name>
<evidence type="ECO:0000313" key="3">
    <source>
        <dbReference type="WBParaSite" id="HCON_00083940-00001"/>
    </source>
</evidence>
<feature type="compositionally biased region" description="Basic and acidic residues" evidence="1">
    <location>
        <begin position="80"/>
        <end position="89"/>
    </location>
</feature>
<evidence type="ECO:0000256" key="1">
    <source>
        <dbReference type="SAM" id="MobiDB-lite"/>
    </source>
</evidence>
<reference evidence="3" key="1">
    <citation type="submission" date="2020-12" db="UniProtKB">
        <authorList>
            <consortium name="WormBaseParasite"/>
        </authorList>
    </citation>
    <scope>IDENTIFICATION</scope>
    <source>
        <strain evidence="3">MHco3</strain>
    </source>
</reference>
<organism evidence="2 3">
    <name type="scientific">Haemonchus contortus</name>
    <name type="common">Barber pole worm</name>
    <dbReference type="NCBI Taxonomy" id="6289"/>
    <lineage>
        <taxon>Eukaryota</taxon>
        <taxon>Metazoa</taxon>
        <taxon>Ecdysozoa</taxon>
        <taxon>Nematoda</taxon>
        <taxon>Chromadorea</taxon>
        <taxon>Rhabditida</taxon>
        <taxon>Rhabditina</taxon>
        <taxon>Rhabditomorpha</taxon>
        <taxon>Strongyloidea</taxon>
        <taxon>Trichostrongylidae</taxon>
        <taxon>Haemonchus</taxon>
    </lineage>
</organism>
<feature type="region of interest" description="Disordered" evidence="1">
    <location>
        <begin position="70"/>
        <end position="89"/>
    </location>
</feature>
<dbReference type="OMA" id="NVNREED"/>
<dbReference type="AlphaFoldDB" id="A0A7I4YE22"/>
<sequence length="89" mass="9826">MRGKLRSSSANLRGPYSVHSFHSKLPTMHAAQPQLANFLHGHTSCTSELLIPTFGSALVEACVDFQTAVDERGQDDEEPNVNREEDLCK</sequence>
<keyword evidence="2" id="KW-1185">Reference proteome</keyword>